<dbReference type="UniPathway" id="UPA00262">
    <property type="reaction ID" value="UER00222"/>
</dbReference>
<organism evidence="7 8">
    <name type="scientific">Deinococcus soli</name>
    <name type="common">ex Cha et al. 2016</name>
    <dbReference type="NCBI Taxonomy" id="1309411"/>
    <lineage>
        <taxon>Bacteria</taxon>
        <taxon>Thermotogati</taxon>
        <taxon>Deinococcota</taxon>
        <taxon>Deinococci</taxon>
        <taxon>Deinococcales</taxon>
        <taxon>Deinococcaceae</taxon>
        <taxon>Deinococcus</taxon>
    </lineage>
</organism>
<dbReference type="GO" id="GO:0004325">
    <property type="term" value="F:ferrochelatase activity"/>
    <property type="evidence" value="ECO:0007669"/>
    <property type="project" value="InterPro"/>
</dbReference>
<dbReference type="PANTHER" id="PTHR35330">
    <property type="entry name" value="SIROHEME BIOSYNTHESIS PROTEIN MET8"/>
    <property type="match status" value="1"/>
</dbReference>
<dbReference type="EC" id="1.3.1.76" evidence="2"/>
<proteinExistence type="predicted"/>
<dbReference type="AlphaFoldDB" id="A0A0F7JLW9"/>
<keyword evidence="8" id="KW-1185">Reference proteome</keyword>
<dbReference type="KEGG" id="dch:SY84_05860"/>
<dbReference type="Gene3D" id="3.40.50.720">
    <property type="entry name" value="NAD(P)-binding Rossmann-like Domain"/>
    <property type="match status" value="1"/>
</dbReference>
<dbReference type="EMBL" id="CP011389">
    <property type="protein sequence ID" value="AKH16662.1"/>
    <property type="molecule type" value="Genomic_DNA"/>
</dbReference>
<dbReference type="GO" id="GO:0019354">
    <property type="term" value="P:siroheme biosynthetic process"/>
    <property type="evidence" value="ECO:0007669"/>
    <property type="project" value="UniProtKB-UniPathway"/>
</dbReference>
<dbReference type="InterPro" id="IPR036291">
    <property type="entry name" value="NAD(P)-bd_dom_sf"/>
</dbReference>
<sequence length="189" mass="20079">MLRHVSFLPAFLDLRGVRVVVVGGGEVALRRTRTLLDAGAQVQVVAPEQHPDFAALPVTALTRHYRRGDLSGAALVVAATSSADVNDAVVRDARAQGSLVNDAGDAPRGNWRFPAQARRAGVQVAVTSGRELPLLAQAIAERVASLLPDEATLDGWAARREIALTQPETVRAATLDALRRDIRQSVGLA</sequence>
<evidence type="ECO:0000256" key="5">
    <source>
        <dbReference type="ARBA" id="ARBA00023244"/>
    </source>
</evidence>
<dbReference type="NCBIfam" id="TIGR01470">
    <property type="entry name" value="cysG_Nterm"/>
    <property type="match status" value="1"/>
</dbReference>
<dbReference type="InterPro" id="IPR028161">
    <property type="entry name" value="Met8-like"/>
</dbReference>
<dbReference type="Proteomes" id="UP000034024">
    <property type="component" value="Chromosome"/>
</dbReference>
<gene>
    <name evidence="7" type="ORF">SY84_05860</name>
</gene>
<evidence type="ECO:0000256" key="3">
    <source>
        <dbReference type="ARBA" id="ARBA00023002"/>
    </source>
</evidence>
<dbReference type="SUPFAM" id="SSF51735">
    <property type="entry name" value="NAD(P)-binding Rossmann-fold domains"/>
    <property type="match status" value="1"/>
</dbReference>
<dbReference type="OrthoDB" id="69471at2"/>
<evidence type="ECO:0000313" key="8">
    <source>
        <dbReference type="Proteomes" id="UP000034024"/>
    </source>
</evidence>
<dbReference type="Pfam" id="PF13241">
    <property type="entry name" value="NAD_binding_7"/>
    <property type="match status" value="1"/>
</dbReference>
<evidence type="ECO:0000256" key="4">
    <source>
        <dbReference type="ARBA" id="ARBA00023027"/>
    </source>
</evidence>
<evidence type="ECO:0000256" key="1">
    <source>
        <dbReference type="ARBA" id="ARBA00005010"/>
    </source>
</evidence>
<dbReference type="PATRIC" id="fig|1309411.5.peg.1200"/>
<keyword evidence="4" id="KW-0520">NAD</keyword>
<evidence type="ECO:0000313" key="7">
    <source>
        <dbReference type="EMBL" id="AKH16662.1"/>
    </source>
</evidence>
<reference evidence="7 8" key="1">
    <citation type="submission" date="2015-01" db="EMBL/GenBank/DDBJ databases">
        <title>Deinococcus soli/N5/whole genome sequencing.</title>
        <authorList>
            <person name="Kim M.K."/>
            <person name="Srinivasan S."/>
            <person name="Lee J.-J."/>
        </authorList>
    </citation>
    <scope>NUCLEOTIDE SEQUENCE [LARGE SCALE GENOMIC DNA]</scope>
    <source>
        <strain evidence="7 8">N5</strain>
    </source>
</reference>
<keyword evidence="3" id="KW-0560">Oxidoreductase</keyword>
<evidence type="ECO:0000256" key="2">
    <source>
        <dbReference type="ARBA" id="ARBA00012400"/>
    </source>
</evidence>
<dbReference type="SUPFAM" id="SSF75615">
    <property type="entry name" value="Siroheme synthase middle domains-like"/>
    <property type="match status" value="1"/>
</dbReference>
<keyword evidence="5" id="KW-0627">Porphyrin biosynthesis</keyword>
<comment type="catalytic activity">
    <reaction evidence="6">
        <text>precorrin-2 + NAD(+) = sirohydrochlorin + NADH + 2 H(+)</text>
        <dbReference type="Rhea" id="RHEA:15613"/>
        <dbReference type="ChEBI" id="CHEBI:15378"/>
        <dbReference type="ChEBI" id="CHEBI:57540"/>
        <dbReference type="ChEBI" id="CHEBI:57945"/>
        <dbReference type="ChEBI" id="CHEBI:58351"/>
        <dbReference type="ChEBI" id="CHEBI:58827"/>
        <dbReference type="EC" id="1.3.1.76"/>
    </reaction>
</comment>
<dbReference type="GO" id="GO:0043115">
    <property type="term" value="F:precorrin-2 dehydrogenase activity"/>
    <property type="evidence" value="ECO:0007669"/>
    <property type="project" value="UniProtKB-EC"/>
</dbReference>
<dbReference type="InterPro" id="IPR006367">
    <property type="entry name" value="Sirohaem_synthase_N"/>
</dbReference>
<dbReference type="PANTHER" id="PTHR35330:SF1">
    <property type="entry name" value="SIROHEME BIOSYNTHESIS PROTEIN MET8"/>
    <property type="match status" value="1"/>
</dbReference>
<evidence type="ECO:0000256" key="6">
    <source>
        <dbReference type="ARBA" id="ARBA00047561"/>
    </source>
</evidence>
<accession>A0A0F7JLW9</accession>
<protein>
    <recommendedName>
        <fullName evidence="2">precorrin-2 dehydrogenase</fullName>
        <ecNumber evidence="2">1.3.1.76</ecNumber>
    </recommendedName>
</protein>
<name>A0A0F7JLW9_9DEIO</name>
<comment type="pathway">
    <text evidence="1">Porphyrin-containing compound metabolism; siroheme biosynthesis; sirohydrochlorin from precorrin-2: step 1/1.</text>
</comment>